<reference evidence="2 3" key="1">
    <citation type="submission" date="2020-01" db="EMBL/GenBank/DDBJ databases">
        <authorList>
            <person name="Gupta K D."/>
        </authorList>
    </citation>
    <scope>NUCLEOTIDE SEQUENCE [LARGE SCALE GENOMIC DNA]</scope>
</reference>
<dbReference type="Proteomes" id="UP000467700">
    <property type="component" value="Unassembled WGS sequence"/>
</dbReference>
<protein>
    <submittedName>
        <fullName evidence="2">Uncharacterized protein</fullName>
    </submittedName>
</protein>
<evidence type="ECO:0000256" key="1">
    <source>
        <dbReference type="SAM" id="MobiDB-lite"/>
    </source>
</evidence>
<comment type="caution">
    <text evidence="2">The sequence shown here is derived from an EMBL/GenBank/DDBJ whole genome shotgun (WGS) entry which is preliminary data.</text>
</comment>
<gene>
    <name evidence="2" type="ORF">AAE3_LOCUS1368</name>
</gene>
<feature type="compositionally biased region" description="Polar residues" evidence="1">
    <location>
        <begin position="59"/>
        <end position="68"/>
    </location>
</feature>
<feature type="region of interest" description="Disordered" evidence="1">
    <location>
        <begin position="94"/>
        <end position="115"/>
    </location>
</feature>
<evidence type="ECO:0000313" key="3">
    <source>
        <dbReference type="Proteomes" id="UP000467700"/>
    </source>
</evidence>
<dbReference type="EMBL" id="CACVBS010000013">
    <property type="protein sequence ID" value="CAA7259070.1"/>
    <property type="molecule type" value="Genomic_DNA"/>
</dbReference>
<sequence>MLERARQNLEGGTYQSPKVAPLYALTGALLRQDDAVGPMRDSILFVGTARPEDERVEHQSTSCHNTPQRTRREATGNYLNVARRQRGLLGAQWVSRASRERKGGTRAATRSWPDH</sequence>
<feature type="region of interest" description="Disordered" evidence="1">
    <location>
        <begin position="52"/>
        <end position="74"/>
    </location>
</feature>
<evidence type="ECO:0000313" key="2">
    <source>
        <dbReference type="EMBL" id="CAA7259070.1"/>
    </source>
</evidence>
<organism evidence="2 3">
    <name type="scientific">Cyclocybe aegerita</name>
    <name type="common">Black poplar mushroom</name>
    <name type="synonym">Agrocybe aegerita</name>
    <dbReference type="NCBI Taxonomy" id="1973307"/>
    <lineage>
        <taxon>Eukaryota</taxon>
        <taxon>Fungi</taxon>
        <taxon>Dikarya</taxon>
        <taxon>Basidiomycota</taxon>
        <taxon>Agaricomycotina</taxon>
        <taxon>Agaricomycetes</taxon>
        <taxon>Agaricomycetidae</taxon>
        <taxon>Agaricales</taxon>
        <taxon>Agaricineae</taxon>
        <taxon>Bolbitiaceae</taxon>
        <taxon>Cyclocybe</taxon>
    </lineage>
</organism>
<dbReference type="AlphaFoldDB" id="A0A8S0VSY0"/>
<name>A0A8S0VSY0_CYCAE</name>
<proteinExistence type="predicted"/>
<accession>A0A8S0VSY0</accession>
<keyword evidence="3" id="KW-1185">Reference proteome</keyword>